<dbReference type="PANTHER" id="PTHR32089:SF112">
    <property type="entry name" value="LYSOZYME-LIKE PROTEIN-RELATED"/>
    <property type="match status" value="1"/>
</dbReference>
<feature type="transmembrane region" description="Helical" evidence="4">
    <location>
        <begin position="113"/>
        <end position="130"/>
    </location>
</feature>
<evidence type="ECO:0000313" key="6">
    <source>
        <dbReference type="EMBL" id="GBF50932.1"/>
    </source>
</evidence>
<protein>
    <submittedName>
        <fullName evidence="6">Methyl-accepting chemotaxis protein signaling domain protein</fullName>
    </submittedName>
</protein>
<keyword evidence="4" id="KW-0812">Transmembrane</keyword>
<comment type="caution">
    <text evidence="6">The sequence shown here is derived from an EMBL/GenBank/DDBJ whole genome shotgun (WGS) entry which is preliminary data.</text>
</comment>
<dbReference type="PANTHER" id="PTHR32089">
    <property type="entry name" value="METHYL-ACCEPTING CHEMOTAXIS PROTEIN MCPB"/>
    <property type="match status" value="1"/>
</dbReference>
<dbReference type="InterPro" id="IPR004089">
    <property type="entry name" value="MCPsignal_dom"/>
</dbReference>
<feature type="transmembrane region" description="Helical" evidence="4">
    <location>
        <begin position="21"/>
        <end position="39"/>
    </location>
</feature>
<feature type="transmembrane region" description="Helical" evidence="4">
    <location>
        <begin position="173"/>
        <end position="193"/>
    </location>
</feature>
<feature type="coiled-coil region" evidence="3">
    <location>
        <begin position="427"/>
        <end position="454"/>
    </location>
</feature>
<dbReference type="OrthoDB" id="354666at2"/>
<evidence type="ECO:0000256" key="3">
    <source>
        <dbReference type="SAM" id="Coils"/>
    </source>
</evidence>
<evidence type="ECO:0000256" key="1">
    <source>
        <dbReference type="ARBA" id="ARBA00023224"/>
    </source>
</evidence>
<dbReference type="GO" id="GO:0016020">
    <property type="term" value="C:membrane"/>
    <property type="evidence" value="ECO:0007669"/>
    <property type="project" value="InterPro"/>
</dbReference>
<keyword evidence="3" id="KW-0175">Coiled coil</keyword>
<gene>
    <name evidence="6" type="ORF">LPTSP4_24600</name>
</gene>
<feature type="transmembrane region" description="Helical" evidence="4">
    <location>
        <begin position="82"/>
        <end position="101"/>
    </location>
</feature>
<dbReference type="RefSeq" id="WP_108977080.1">
    <property type="nucleotide sequence ID" value="NZ_BFBB01000007.1"/>
</dbReference>
<keyword evidence="4" id="KW-1133">Transmembrane helix</keyword>
<organism evidence="6 7">
    <name type="scientific">Leptospira ryugenii</name>
    <dbReference type="NCBI Taxonomy" id="1917863"/>
    <lineage>
        <taxon>Bacteria</taxon>
        <taxon>Pseudomonadati</taxon>
        <taxon>Spirochaetota</taxon>
        <taxon>Spirochaetia</taxon>
        <taxon>Leptospirales</taxon>
        <taxon>Leptospiraceae</taxon>
        <taxon>Leptospira</taxon>
    </lineage>
</organism>
<dbReference type="Gene3D" id="1.10.287.950">
    <property type="entry name" value="Methyl-accepting chemotaxis protein"/>
    <property type="match status" value="1"/>
</dbReference>
<dbReference type="SMART" id="SM00283">
    <property type="entry name" value="MA"/>
    <property type="match status" value="1"/>
</dbReference>
<dbReference type="GO" id="GO:0007165">
    <property type="term" value="P:signal transduction"/>
    <property type="evidence" value="ECO:0007669"/>
    <property type="project" value="UniProtKB-KW"/>
</dbReference>
<evidence type="ECO:0000313" key="7">
    <source>
        <dbReference type="Proteomes" id="UP000245133"/>
    </source>
</evidence>
<dbReference type="PROSITE" id="PS50111">
    <property type="entry name" value="CHEMOTAXIS_TRANSDUC_2"/>
    <property type="match status" value="1"/>
</dbReference>
<keyword evidence="4" id="KW-0472">Membrane</keyword>
<dbReference type="EMBL" id="BFBB01000007">
    <property type="protein sequence ID" value="GBF50932.1"/>
    <property type="molecule type" value="Genomic_DNA"/>
</dbReference>
<dbReference type="SUPFAM" id="SSF58104">
    <property type="entry name" value="Methyl-accepting chemotaxis protein (MCP) signaling domain"/>
    <property type="match status" value="1"/>
</dbReference>
<keyword evidence="7" id="KW-1185">Reference proteome</keyword>
<name>A0A2P2E205_9LEPT</name>
<dbReference type="Proteomes" id="UP000245133">
    <property type="component" value="Unassembled WGS sequence"/>
</dbReference>
<evidence type="ECO:0000256" key="2">
    <source>
        <dbReference type="PROSITE-ProRule" id="PRU00284"/>
    </source>
</evidence>
<accession>A0A2P2E205</accession>
<proteinExistence type="predicted"/>
<reference evidence="6 7" key="1">
    <citation type="submission" date="2018-02" db="EMBL/GenBank/DDBJ databases">
        <title>Novel Leptospira species isolated from soil and water in Japan.</title>
        <authorList>
            <person name="Nakao R."/>
            <person name="Masuzawa T."/>
        </authorList>
    </citation>
    <scope>NUCLEOTIDE SEQUENCE [LARGE SCALE GENOMIC DNA]</scope>
    <source>
        <strain evidence="6 7">YH101</strain>
    </source>
</reference>
<evidence type="ECO:0000256" key="4">
    <source>
        <dbReference type="SAM" id="Phobius"/>
    </source>
</evidence>
<evidence type="ECO:0000259" key="5">
    <source>
        <dbReference type="PROSITE" id="PS50111"/>
    </source>
</evidence>
<dbReference type="AlphaFoldDB" id="A0A2P2E205"/>
<feature type="coiled-coil region" evidence="3">
    <location>
        <begin position="203"/>
        <end position="258"/>
    </location>
</feature>
<sequence>MVSKHSQESRSLDWSQLGPVYVNRVRFALAFFYILATLGSYQTSTRLQTSAYLVGISCMFLYGFIQRSLLHRGKLNQILAKGFILLDICVLFGVTAAGLLGTKETAADLVKSPILYVLYYFYITYSAFLFSEGFLLISTYTSAFFLVCILLIAKMQGVQFLEVQGVQSMPGSLAISNEIFKIFFLICFGYLTARVLKLMNSIRAEAEKKGELALQEKENSEQLNSELIHIGSELSQTLRKLKEILNKFRGELQDESKAIEDLNDFTQSFSQSIQSSVEDILLQHQEVTGLDEKSGSLKESLEDLEAVVVALHGKMDGFQIQSEELVSTIKNLDDRLSMVNDSQREVTEVNEIMAEIADRTNLLALNASIEAARAGEHGRGFAVVAFEVAKLAENSNENASKIKKIIQKANSVIAEGTKLALESTKKSEALQSGYQDLQSAIQEATNKIRSQRELNTFMLHSIIKIGKLSVDLENESKLLSGNKDRMLEVVKKMYQVNLEVTALSEMITLETNNLEQHSVNLTTAN</sequence>
<dbReference type="Pfam" id="PF00015">
    <property type="entry name" value="MCPsignal"/>
    <property type="match status" value="1"/>
</dbReference>
<keyword evidence="1 2" id="KW-0807">Transducer</keyword>
<feature type="transmembrane region" description="Helical" evidence="4">
    <location>
        <begin position="51"/>
        <end position="70"/>
    </location>
</feature>
<feature type="domain" description="Methyl-accepting transducer" evidence="5">
    <location>
        <begin position="244"/>
        <end position="443"/>
    </location>
</feature>